<dbReference type="Proteomes" id="UP000177579">
    <property type="component" value="Unassembled WGS sequence"/>
</dbReference>
<proteinExistence type="predicted"/>
<keyword evidence="1" id="KW-0812">Transmembrane</keyword>
<organism evidence="3 4">
    <name type="scientific">Candidatus Falkowbacteria bacterium RIFOXYD2_FULL_34_120</name>
    <dbReference type="NCBI Taxonomy" id="1798007"/>
    <lineage>
        <taxon>Bacteria</taxon>
        <taxon>Candidatus Falkowiibacteriota</taxon>
    </lineage>
</organism>
<dbReference type="InterPro" id="IPR003675">
    <property type="entry name" value="Rce1/LyrA-like_dom"/>
</dbReference>
<reference evidence="3 4" key="1">
    <citation type="journal article" date="2016" name="Nat. Commun.">
        <title>Thousands of microbial genomes shed light on interconnected biogeochemical processes in an aquifer system.</title>
        <authorList>
            <person name="Anantharaman K."/>
            <person name="Brown C.T."/>
            <person name="Hug L.A."/>
            <person name="Sharon I."/>
            <person name="Castelle C.J."/>
            <person name="Probst A.J."/>
            <person name="Thomas B.C."/>
            <person name="Singh A."/>
            <person name="Wilkins M.J."/>
            <person name="Karaoz U."/>
            <person name="Brodie E.L."/>
            <person name="Williams K.H."/>
            <person name="Hubbard S.S."/>
            <person name="Banfield J.F."/>
        </authorList>
    </citation>
    <scope>NUCLEOTIDE SEQUENCE [LARGE SCALE GENOMIC DNA]</scope>
</reference>
<evidence type="ECO:0000313" key="4">
    <source>
        <dbReference type="Proteomes" id="UP000177579"/>
    </source>
</evidence>
<dbReference type="EMBL" id="MFGO01000024">
    <property type="protein sequence ID" value="OGF40681.1"/>
    <property type="molecule type" value="Genomic_DNA"/>
</dbReference>
<evidence type="ECO:0000259" key="2">
    <source>
        <dbReference type="Pfam" id="PF02517"/>
    </source>
</evidence>
<dbReference type="AlphaFoldDB" id="A0A1F5TQ71"/>
<evidence type="ECO:0000313" key="3">
    <source>
        <dbReference type="EMBL" id="OGF40681.1"/>
    </source>
</evidence>
<keyword evidence="1" id="KW-1133">Transmembrane helix</keyword>
<evidence type="ECO:0000256" key="1">
    <source>
        <dbReference type="SAM" id="Phobius"/>
    </source>
</evidence>
<dbReference type="GO" id="GO:0080120">
    <property type="term" value="P:CAAX-box protein maturation"/>
    <property type="evidence" value="ECO:0007669"/>
    <property type="project" value="UniProtKB-ARBA"/>
</dbReference>
<feature type="transmembrane region" description="Helical" evidence="1">
    <location>
        <begin position="68"/>
        <end position="87"/>
    </location>
</feature>
<gene>
    <name evidence="3" type="ORF">A2531_03420</name>
</gene>
<dbReference type="Pfam" id="PF02517">
    <property type="entry name" value="Rce1-like"/>
    <property type="match status" value="1"/>
</dbReference>
<feature type="transmembrane region" description="Helical" evidence="1">
    <location>
        <begin position="99"/>
        <end position="119"/>
    </location>
</feature>
<accession>A0A1F5TQ71</accession>
<protein>
    <recommendedName>
        <fullName evidence="2">CAAX prenyl protease 2/Lysostaphin resistance protein A-like domain-containing protein</fullName>
    </recommendedName>
</protein>
<keyword evidence="1" id="KW-0472">Membrane</keyword>
<feature type="transmembrane region" description="Helical" evidence="1">
    <location>
        <begin position="157"/>
        <end position="181"/>
    </location>
</feature>
<feature type="domain" description="CAAX prenyl protease 2/Lysostaphin resistance protein A-like" evidence="2">
    <location>
        <begin position="76"/>
        <end position="170"/>
    </location>
</feature>
<comment type="caution">
    <text evidence="3">The sequence shown here is derived from an EMBL/GenBank/DDBJ whole genome shotgun (WGS) entry which is preliminary data.</text>
</comment>
<feature type="transmembrane region" description="Helical" evidence="1">
    <location>
        <begin position="35"/>
        <end position="56"/>
    </location>
</feature>
<sequence>MENLQYFNPLKIGGALDKFIYWLQEEIKGRRVPIFILKILIIDMIYCLFCLIILFFTDNIFSKSGQHGNISILSYSFPFVVFMLAFLEEIIFRLPLSFFVKFSTPKTVLCFAIILSAIFGYLHGGILNIVATQGVGGFLICIVYLKCGGFQGKTLKPLICSTCMHALYNLTFAYSLALLGLKYM</sequence>
<name>A0A1F5TQ71_9BACT</name>
<dbReference type="GO" id="GO:0004175">
    <property type="term" value="F:endopeptidase activity"/>
    <property type="evidence" value="ECO:0007669"/>
    <property type="project" value="UniProtKB-ARBA"/>
</dbReference>
<feature type="transmembrane region" description="Helical" evidence="1">
    <location>
        <begin position="125"/>
        <end position="145"/>
    </location>
</feature>